<evidence type="ECO:0000259" key="8">
    <source>
        <dbReference type="PROSITE" id="PS50913"/>
    </source>
</evidence>
<proteinExistence type="predicted"/>
<dbReference type="PROSITE" id="PS50913">
    <property type="entry name" value="GRIP"/>
    <property type="match status" value="1"/>
</dbReference>
<evidence type="ECO:0000256" key="4">
    <source>
        <dbReference type="ARBA" id="ARBA00023054"/>
    </source>
</evidence>
<dbReference type="VEuPathDB" id="VectorBase:AMIN000063"/>
<keyword evidence="10" id="KW-1185">Reference proteome</keyword>
<feature type="region of interest" description="Disordered" evidence="7">
    <location>
        <begin position="102"/>
        <end position="129"/>
    </location>
</feature>
<keyword evidence="5" id="KW-0472">Membrane</keyword>
<evidence type="ECO:0000256" key="5">
    <source>
        <dbReference type="ARBA" id="ARBA00023136"/>
    </source>
</evidence>
<comment type="subcellular location">
    <subcellularLocation>
        <location evidence="2">Cytoplasm</location>
    </subcellularLocation>
    <subcellularLocation>
        <location evidence="1">Endomembrane system</location>
        <topology evidence="1">Peripheral membrane protein</topology>
    </subcellularLocation>
</comment>
<feature type="region of interest" description="Disordered" evidence="7">
    <location>
        <begin position="552"/>
        <end position="585"/>
    </location>
</feature>
<dbReference type="PANTHER" id="PTHR23157:SF25">
    <property type="entry name" value="GRIP AND COILED-COIL DOMAIN-CONTAINING PROTEIN 1"/>
    <property type="match status" value="1"/>
</dbReference>
<dbReference type="STRING" id="112268.A0A182VPT4"/>
<evidence type="ECO:0000256" key="6">
    <source>
        <dbReference type="SAM" id="Coils"/>
    </source>
</evidence>
<reference evidence="9" key="2">
    <citation type="submission" date="2020-05" db="UniProtKB">
        <authorList>
            <consortium name="EnsemblMetazoa"/>
        </authorList>
    </citation>
    <scope>IDENTIFICATION</scope>
    <source>
        <strain evidence="9">MINIMUS1</strain>
    </source>
</reference>
<dbReference type="PANTHER" id="PTHR23157">
    <property type="entry name" value="GRIP AND COILED-COIL DOMAIN-CONTAINING PROTEIN 1"/>
    <property type="match status" value="1"/>
</dbReference>
<evidence type="ECO:0000313" key="9">
    <source>
        <dbReference type="EnsemblMetazoa" id="AMIN000063-PA"/>
    </source>
</evidence>
<dbReference type="Proteomes" id="UP000075920">
    <property type="component" value="Unassembled WGS sequence"/>
</dbReference>
<feature type="domain" description="GRIP" evidence="8">
    <location>
        <begin position="661"/>
        <end position="711"/>
    </location>
</feature>
<feature type="region of interest" description="Disordered" evidence="7">
    <location>
        <begin position="251"/>
        <end position="275"/>
    </location>
</feature>
<dbReference type="AlphaFoldDB" id="A0A182VPT4"/>
<sequence>MNAHLCTHISPTLYTYVAHTKRAVLLIVLCAVINKLRVVQVFCKMDKRNHEMSKLKEYESIISSQKEHINRYESRLKDIIVAYKGLAKEKAALEQSLQTLSTEGDGAGKTSFNNEQPDTKHLPTSPTEGGQVLKLMQNLATLTAERNRIEEVLKGDRNQLRVQLANKDATIEELTRRIKAFESQSQTDSSYSFASESAERLLNGGKYEDQSLKIRELKKQLDDERNLNEQLELQLGNLKTQFLLHIPDRQAEQKKRVDEKNSNSMNSNVEKSSNNSMNLKESLQDLQREMIHLKKQYAIAVADEKQRVRLAEESSKRLREIHEERVANFESRIRELSEMVGKYDRLKEQDKAHILQLKSTIANLKTKHAEEQNYVPCDNFDRESIEDGYGTRQELFEIHPAESSVNTSEYRADLDLPCNVVVLDQHLDGQNELENYKWRYEQAMSENQRLKKELLLCQECVTQLKQKLDMQKQSTTQLESNLQQKLTEQQMAFKNESAKHAEALNAMQASFERQIGHLQDSLQKQRERSLAVMDEKDEEIKTLRTSLEIISLSSSSSSNRPQEPNSEAINNTKGDRNRWNSNDSSTMLTPFPSLVDEHQHILHYAQEIARKNVEISALRTSKNSSEATLRKLAQEKIMIEENYKEQITQMERDIERLRSNNQLEGSNLEYLKNVVLSFLLTRDTESKKHMTNAIAAVLKFDENEIQAVHNIKH</sequence>
<organism evidence="9 10">
    <name type="scientific">Anopheles minimus</name>
    <dbReference type="NCBI Taxonomy" id="112268"/>
    <lineage>
        <taxon>Eukaryota</taxon>
        <taxon>Metazoa</taxon>
        <taxon>Ecdysozoa</taxon>
        <taxon>Arthropoda</taxon>
        <taxon>Hexapoda</taxon>
        <taxon>Insecta</taxon>
        <taxon>Pterygota</taxon>
        <taxon>Neoptera</taxon>
        <taxon>Endopterygota</taxon>
        <taxon>Diptera</taxon>
        <taxon>Nematocera</taxon>
        <taxon>Culicoidea</taxon>
        <taxon>Culicidae</taxon>
        <taxon>Anophelinae</taxon>
        <taxon>Anopheles</taxon>
    </lineage>
</organism>
<feature type="compositionally biased region" description="Polar residues" evidence="7">
    <location>
        <begin position="110"/>
        <end position="128"/>
    </location>
</feature>
<feature type="coiled-coil region" evidence="6">
    <location>
        <begin position="433"/>
        <end position="481"/>
    </location>
</feature>
<keyword evidence="3" id="KW-0963">Cytoplasm</keyword>
<evidence type="ECO:0000313" key="10">
    <source>
        <dbReference type="Proteomes" id="UP000075920"/>
    </source>
</evidence>
<accession>A0A182VPT4</accession>
<dbReference type="SMART" id="SM00755">
    <property type="entry name" value="Grip"/>
    <property type="match status" value="1"/>
</dbReference>
<dbReference type="EnsemblMetazoa" id="AMIN000063-RA">
    <property type="protein sequence ID" value="AMIN000063-PA"/>
    <property type="gene ID" value="AMIN000063"/>
</dbReference>
<reference evidence="10" key="1">
    <citation type="submission" date="2013-03" db="EMBL/GenBank/DDBJ databases">
        <title>The Genome Sequence of Anopheles minimus MINIMUS1.</title>
        <authorList>
            <consortium name="The Broad Institute Genomics Platform"/>
            <person name="Neafsey D.E."/>
            <person name="Walton C."/>
            <person name="Walker B."/>
            <person name="Young S.K."/>
            <person name="Zeng Q."/>
            <person name="Gargeya S."/>
            <person name="Fitzgerald M."/>
            <person name="Haas B."/>
            <person name="Abouelleil A."/>
            <person name="Allen A.W."/>
            <person name="Alvarado L."/>
            <person name="Arachchi H.M."/>
            <person name="Berlin A.M."/>
            <person name="Chapman S.B."/>
            <person name="Gainer-Dewar J."/>
            <person name="Goldberg J."/>
            <person name="Griggs A."/>
            <person name="Gujja S."/>
            <person name="Hansen M."/>
            <person name="Howarth C."/>
            <person name="Imamovic A."/>
            <person name="Ireland A."/>
            <person name="Larimer J."/>
            <person name="McCowan C."/>
            <person name="Murphy C."/>
            <person name="Pearson M."/>
            <person name="Poon T.W."/>
            <person name="Priest M."/>
            <person name="Roberts A."/>
            <person name="Saif S."/>
            <person name="Shea T."/>
            <person name="Sisk P."/>
            <person name="Sykes S."/>
            <person name="Wortman J."/>
            <person name="Nusbaum C."/>
            <person name="Birren B."/>
        </authorList>
    </citation>
    <scope>NUCLEOTIDE SEQUENCE [LARGE SCALE GENOMIC DNA]</scope>
    <source>
        <strain evidence="10">MINIMUS1</strain>
    </source>
</reference>
<dbReference type="InterPro" id="IPR051952">
    <property type="entry name" value="Golgi-autophagy_related"/>
</dbReference>
<feature type="compositionally biased region" description="Basic and acidic residues" evidence="7">
    <location>
        <begin position="251"/>
        <end position="261"/>
    </location>
</feature>
<dbReference type="Pfam" id="PF01465">
    <property type="entry name" value="GRIP"/>
    <property type="match status" value="1"/>
</dbReference>
<name>A0A182VPT4_9DIPT</name>
<evidence type="ECO:0000256" key="1">
    <source>
        <dbReference type="ARBA" id="ARBA00004184"/>
    </source>
</evidence>
<evidence type="ECO:0000256" key="2">
    <source>
        <dbReference type="ARBA" id="ARBA00004496"/>
    </source>
</evidence>
<protein>
    <submittedName>
        <fullName evidence="9">GRIP domain-containing protein</fullName>
    </submittedName>
</protein>
<dbReference type="GO" id="GO:0005794">
    <property type="term" value="C:Golgi apparatus"/>
    <property type="evidence" value="ECO:0007669"/>
    <property type="project" value="TreeGrafter"/>
</dbReference>
<feature type="compositionally biased region" description="Polar residues" evidence="7">
    <location>
        <begin position="559"/>
        <end position="572"/>
    </location>
</feature>
<feature type="coiled-coil region" evidence="6">
    <location>
        <begin position="132"/>
        <end position="241"/>
    </location>
</feature>
<keyword evidence="4 6" id="KW-0175">Coiled coil</keyword>
<dbReference type="InterPro" id="IPR000237">
    <property type="entry name" value="GRIP_dom"/>
</dbReference>
<dbReference type="Gene3D" id="1.10.220.60">
    <property type="entry name" value="GRIP domain"/>
    <property type="match status" value="1"/>
</dbReference>
<evidence type="ECO:0000256" key="7">
    <source>
        <dbReference type="SAM" id="MobiDB-lite"/>
    </source>
</evidence>
<evidence type="ECO:0000256" key="3">
    <source>
        <dbReference type="ARBA" id="ARBA00022490"/>
    </source>
</evidence>
<feature type="compositionally biased region" description="Polar residues" evidence="7">
    <location>
        <begin position="262"/>
        <end position="275"/>
    </location>
</feature>